<dbReference type="Proteomes" id="UP000267606">
    <property type="component" value="Unassembled WGS sequence"/>
</dbReference>
<keyword evidence="2" id="KW-1185">Reference proteome</keyword>
<sequence length="52" mass="5806">MSLVLRVSCLLGYGRRIEKVWLPKVHFEAPTSASMISAEVRLNLGRAGIYCI</sequence>
<dbReference type="EMBL" id="UZAJ01001230">
    <property type="protein sequence ID" value="VDO32266.1"/>
    <property type="molecule type" value="Genomic_DNA"/>
</dbReference>
<dbReference type="AlphaFoldDB" id="A0A183H407"/>
<protein>
    <submittedName>
        <fullName evidence="1 3">Uncharacterized protein</fullName>
    </submittedName>
</protein>
<organism evidence="3">
    <name type="scientific">Onchocerca flexuosa</name>
    <dbReference type="NCBI Taxonomy" id="387005"/>
    <lineage>
        <taxon>Eukaryota</taxon>
        <taxon>Metazoa</taxon>
        <taxon>Ecdysozoa</taxon>
        <taxon>Nematoda</taxon>
        <taxon>Chromadorea</taxon>
        <taxon>Rhabditida</taxon>
        <taxon>Spirurina</taxon>
        <taxon>Spiruromorpha</taxon>
        <taxon>Filarioidea</taxon>
        <taxon>Onchocercidae</taxon>
        <taxon>Onchocerca</taxon>
    </lineage>
</organism>
<name>A0A183H407_9BILA</name>
<evidence type="ECO:0000313" key="2">
    <source>
        <dbReference type="Proteomes" id="UP000267606"/>
    </source>
</evidence>
<reference evidence="3" key="1">
    <citation type="submission" date="2016-06" db="UniProtKB">
        <authorList>
            <consortium name="WormBaseParasite"/>
        </authorList>
    </citation>
    <scope>IDENTIFICATION</scope>
</reference>
<proteinExistence type="predicted"/>
<gene>
    <name evidence="1" type="ORF">OFLC_LOCUS2217</name>
</gene>
<accession>A0A183H407</accession>
<dbReference type="WBParaSite" id="OFLC_0000221601-mRNA-1">
    <property type="protein sequence ID" value="OFLC_0000221601-mRNA-1"/>
    <property type="gene ID" value="OFLC_0000221601"/>
</dbReference>
<evidence type="ECO:0000313" key="1">
    <source>
        <dbReference type="EMBL" id="VDO32266.1"/>
    </source>
</evidence>
<reference evidence="1 2" key="2">
    <citation type="submission" date="2018-11" db="EMBL/GenBank/DDBJ databases">
        <authorList>
            <consortium name="Pathogen Informatics"/>
        </authorList>
    </citation>
    <scope>NUCLEOTIDE SEQUENCE [LARGE SCALE GENOMIC DNA]</scope>
</reference>
<evidence type="ECO:0000313" key="3">
    <source>
        <dbReference type="WBParaSite" id="OFLC_0000221601-mRNA-1"/>
    </source>
</evidence>